<accession>A0A1A9KMD1</accession>
<dbReference type="AlphaFoldDB" id="A0A1A9KMD1"/>
<geneLocation type="plasmid" evidence="2">
    <name>prbl16</name>
</geneLocation>
<proteinExistence type="predicted"/>
<dbReference type="EMBL" id="CP015879">
    <property type="protein sequence ID" value="ANI18956.1"/>
    <property type="molecule type" value="Genomic_DNA"/>
</dbReference>
<evidence type="ECO:0000313" key="1">
    <source>
        <dbReference type="EMBL" id="ANI18956.1"/>
    </source>
</evidence>
<protein>
    <submittedName>
        <fullName evidence="1">Uncharacterized protein</fullName>
    </submittedName>
</protein>
<sequence>MSSNSRLYPYHPISGDRLAGTFEVIPAWVPREIHKTGDTITLEDGSETLVNWNGQELLQINNQLVLVTEGGDTCLKSEAIWSEQDTQHIEVSLPGPASSYPTNNTLMHAYVDLHVAASCALHNLQQGDIEGALKQLQGQLNAILDVDRLTP</sequence>
<reference evidence="1 2" key="1">
    <citation type="submission" date="2016-05" db="EMBL/GenBank/DDBJ databases">
        <title>Genome Sequence of Pseudomonas citronellolis Strain SJTE-3, an Estrogens and Persistent Organic Pollutants degradation strain.</title>
        <authorList>
            <person name="Liang R."/>
        </authorList>
    </citation>
    <scope>NUCLEOTIDE SEQUENCE [LARGE SCALE GENOMIC DNA]</scope>
    <source>
        <strain evidence="1 2">SJTE-3</strain>
        <plasmid evidence="2">Plasmid prbl16</plasmid>
    </source>
</reference>
<dbReference type="GeneID" id="93445025"/>
<keyword evidence="1" id="KW-0614">Plasmid</keyword>
<dbReference type="RefSeq" id="WP_010792704.1">
    <property type="nucleotide sequence ID" value="NZ_CP015879.1"/>
</dbReference>
<dbReference type="Proteomes" id="UP000077748">
    <property type="component" value="Plasmid pRBL16"/>
</dbReference>
<name>A0A1A9KMD1_9PSED</name>
<gene>
    <name evidence="1" type="ORF">A9C11_33425</name>
</gene>
<evidence type="ECO:0000313" key="2">
    <source>
        <dbReference type="Proteomes" id="UP000077748"/>
    </source>
</evidence>
<organism evidence="1 2">
    <name type="scientific">Pseudomonas citronellolis</name>
    <dbReference type="NCBI Taxonomy" id="53408"/>
    <lineage>
        <taxon>Bacteria</taxon>
        <taxon>Pseudomonadati</taxon>
        <taxon>Pseudomonadota</taxon>
        <taxon>Gammaproteobacteria</taxon>
        <taxon>Pseudomonadales</taxon>
        <taxon>Pseudomonadaceae</taxon>
        <taxon>Pseudomonas</taxon>
    </lineage>
</organism>